<protein>
    <submittedName>
        <fullName evidence="7">Protein stum homolog</fullName>
    </submittedName>
</protein>
<dbReference type="PANTHER" id="PTHR21676">
    <property type="entry name" value="PROTEIN STUM"/>
    <property type="match status" value="1"/>
</dbReference>
<keyword evidence="2 5" id="KW-0812">Transmembrane</keyword>
<comment type="subcellular location">
    <subcellularLocation>
        <location evidence="1">Membrane</location>
        <topology evidence="1">Multi-pass membrane protein</topology>
    </subcellularLocation>
</comment>
<sequence length="144" mass="15979">MSESKNGEKKVKINDDRGNVVEVSEKHGPLFNAIPKMHLCGAVILCLLNIAIPGMGTFISAFTVFCGCPTKIEKRMNAFLLNILAAFLQMVTFIIIVGWIWSILWGMNFVQLAIAKGEEQEAEFQNLGGPYYVRRQSSVDVPLS</sequence>
<evidence type="ECO:0000313" key="7">
    <source>
        <dbReference type="RefSeq" id="XP_022328904.1"/>
    </source>
</evidence>
<gene>
    <name evidence="7" type="primary">LOC111127896</name>
</gene>
<name>A0A8B8DMU0_CRAVI</name>
<evidence type="ECO:0000256" key="4">
    <source>
        <dbReference type="ARBA" id="ARBA00023136"/>
    </source>
</evidence>
<keyword evidence="6" id="KW-1185">Reference proteome</keyword>
<evidence type="ECO:0000256" key="1">
    <source>
        <dbReference type="ARBA" id="ARBA00004141"/>
    </source>
</evidence>
<reference evidence="7" key="1">
    <citation type="submission" date="2025-08" db="UniProtKB">
        <authorList>
            <consortium name="RefSeq"/>
        </authorList>
    </citation>
    <scope>IDENTIFICATION</scope>
    <source>
        <tissue evidence="7">Whole sample</tissue>
    </source>
</reference>
<dbReference type="Pfam" id="PF15795">
    <property type="entry name" value="Spec3"/>
    <property type="match status" value="1"/>
</dbReference>
<feature type="transmembrane region" description="Helical" evidence="5">
    <location>
        <begin position="42"/>
        <end position="67"/>
    </location>
</feature>
<dbReference type="GO" id="GO:0016020">
    <property type="term" value="C:membrane"/>
    <property type="evidence" value="ECO:0007669"/>
    <property type="project" value="UniProtKB-SubCell"/>
</dbReference>
<proteinExistence type="predicted"/>
<evidence type="ECO:0000313" key="6">
    <source>
        <dbReference type="Proteomes" id="UP000694844"/>
    </source>
</evidence>
<accession>A0A8B8DMU0</accession>
<dbReference type="InterPro" id="IPR026673">
    <property type="entry name" value="SPEC3/Stum"/>
</dbReference>
<evidence type="ECO:0000256" key="3">
    <source>
        <dbReference type="ARBA" id="ARBA00022989"/>
    </source>
</evidence>
<dbReference type="PANTHER" id="PTHR21676:SF1">
    <property type="entry name" value="PROTEIN STUM HOMOLOG"/>
    <property type="match status" value="1"/>
</dbReference>
<evidence type="ECO:0000256" key="5">
    <source>
        <dbReference type="SAM" id="Phobius"/>
    </source>
</evidence>
<organism evidence="6 7">
    <name type="scientific">Crassostrea virginica</name>
    <name type="common">Eastern oyster</name>
    <dbReference type="NCBI Taxonomy" id="6565"/>
    <lineage>
        <taxon>Eukaryota</taxon>
        <taxon>Metazoa</taxon>
        <taxon>Spiralia</taxon>
        <taxon>Lophotrochozoa</taxon>
        <taxon>Mollusca</taxon>
        <taxon>Bivalvia</taxon>
        <taxon>Autobranchia</taxon>
        <taxon>Pteriomorphia</taxon>
        <taxon>Ostreida</taxon>
        <taxon>Ostreoidea</taxon>
        <taxon>Ostreidae</taxon>
        <taxon>Crassostrea</taxon>
    </lineage>
</organism>
<dbReference type="AlphaFoldDB" id="A0A8B8DMU0"/>
<keyword evidence="3 5" id="KW-1133">Transmembrane helix</keyword>
<dbReference type="GeneID" id="111127896"/>
<feature type="transmembrane region" description="Helical" evidence="5">
    <location>
        <begin position="79"/>
        <end position="101"/>
    </location>
</feature>
<dbReference type="KEGG" id="cvn:111127896"/>
<keyword evidence="4 5" id="KW-0472">Membrane</keyword>
<dbReference type="OrthoDB" id="361532at2759"/>
<evidence type="ECO:0000256" key="2">
    <source>
        <dbReference type="ARBA" id="ARBA00022692"/>
    </source>
</evidence>
<dbReference type="RefSeq" id="XP_022328904.1">
    <property type="nucleotide sequence ID" value="XM_022473196.1"/>
</dbReference>
<dbReference type="Proteomes" id="UP000694844">
    <property type="component" value="Chromosome 4"/>
</dbReference>